<reference evidence="2 3" key="1">
    <citation type="journal article" date="2012" name="Stand. Genomic Sci.">
        <title>Complete genome sequence of the sulfur compounds oxidizing chemolithoautotroph Sulfuricurvum kujiense type strain (YK-1(T)).</title>
        <authorList>
            <person name="Han C."/>
            <person name="Kotsyurbenko O."/>
            <person name="Chertkov O."/>
            <person name="Held B."/>
            <person name="Lapidus A."/>
            <person name="Nolan M."/>
            <person name="Lucas S."/>
            <person name="Hammon N."/>
            <person name="Deshpande S."/>
            <person name="Cheng J.F."/>
            <person name="Tapia R."/>
            <person name="Goodwin L.A."/>
            <person name="Pitluck S."/>
            <person name="Liolios K."/>
            <person name="Pagani I."/>
            <person name="Ivanova N."/>
            <person name="Mavromatis K."/>
            <person name="Mikhailova N."/>
            <person name="Pati A."/>
            <person name="Chen A."/>
            <person name="Palaniappan K."/>
            <person name="Land M."/>
            <person name="Hauser L."/>
            <person name="Chang Y.J."/>
            <person name="Jeffries C.D."/>
            <person name="Brambilla E.M."/>
            <person name="Rohde M."/>
            <person name="Spring S."/>
            <person name="Sikorski J."/>
            <person name="Goker M."/>
            <person name="Woyke T."/>
            <person name="Bristow J."/>
            <person name="Eisen J.A."/>
            <person name="Markowitz V."/>
            <person name="Hugenholtz P."/>
            <person name="Kyrpides N.C."/>
            <person name="Klenk H.P."/>
            <person name="Detter J.C."/>
        </authorList>
    </citation>
    <scope>NUCLEOTIDE SEQUENCE [LARGE SCALE GENOMIC DNA]</scope>
    <source>
        <strain evidence="3">ATCC BAA-921 / DSM 16994 / JCM 11577 / YK-1</strain>
    </source>
</reference>
<keyword evidence="3" id="KW-1185">Reference proteome</keyword>
<protein>
    <submittedName>
        <fullName evidence="2">Uncharacterized protein</fullName>
    </submittedName>
</protein>
<geneLocation type="plasmid" evidence="2 3">
    <name>pSULKU01</name>
</geneLocation>
<dbReference type="RefSeq" id="WP_013449827.1">
    <property type="nucleotide sequence ID" value="NC_014754.1"/>
</dbReference>
<keyword evidence="1" id="KW-0472">Membrane</keyword>
<dbReference type="AlphaFoldDB" id="E4U3E9"/>
<dbReference type="EMBL" id="CP002356">
    <property type="protein sequence ID" value="ADR35215.1"/>
    <property type="molecule type" value="Genomic_DNA"/>
</dbReference>
<evidence type="ECO:0000313" key="2">
    <source>
        <dbReference type="EMBL" id="ADR35215.1"/>
    </source>
</evidence>
<keyword evidence="2" id="KW-0614">Plasmid</keyword>
<accession>E4U3E9</accession>
<evidence type="ECO:0000313" key="3">
    <source>
        <dbReference type="Proteomes" id="UP000008721"/>
    </source>
</evidence>
<dbReference type="Proteomes" id="UP000008721">
    <property type="component" value="Plasmid pSULKU01"/>
</dbReference>
<keyword evidence="1" id="KW-1133">Transmembrane helix</keyword>
<proteinExistence type="predicted"/>
<feature type="transmembrane region" description="Helical" evidence="1">
    <location>
        <begin position="32"/>
        <end position="49"/>
    </location>
</feature>
<name>E4U3E9_SULKY</name>
<evidence type="ECO:0000256" key="1">
    <source>
        <dbReference type="SAM" id="Phobius"/>
    </source>
</evidence>
<dbReference type="KEGG" id="sku:Sulku_2556"/>
<keyword evidence="1" id="KW-0812">Transmembrane</keyword>
<feature type="transmembrane region" description="Helical" evidence="1">
    <location>
        <begin position="6"/>
        <end position="25"/>
    </location>
</feature>
<sequence>MNPNLNELLQLSAFFYILGLLTLRIIGWNRWIMIWISVYSMIVGVGVWLTELKWLLLGGIIFMLIASYYTLWILFDQFNACMRGIKESDTQTQGGNNNANA</sequence>
<gene>
    <name evidence="2" type="ordered locus">Sulku_2556</name>
</gene>
<dbReference type="HOGENOM" id="CLU_2290245_0_0_7"/>
<organism evidence="2 3">
    <name type="scientific">Sulfuricurvum kujiense (strain ATCC BAA-921 / DSM 16994 / JCM 11577 / YK-1)</name>
    <dbReference type="NCBI Taxonomy" id="709032"/>
    <lineage>
        <taxon>Bacteria</taxon>
        <taxon>Pseudomonadati</taxon>
        <taxon>Campylobacterota</taxon>
        <taxon>Epsilonproteobacteria</taxon>
        <taxon>Campylobacterales</taxon>
        <taxon>Sulfurimonadaceae</taxon>
        <taxon>Sulfuricurvum</taxon>
    </lineage>
</organism>
<feature type="transmembrane region" description="Helical" evidence="1">
    <location>
        <begin position="55"/>
        <end position="75"/>
    </location>
</feature>